<feature type="transmembrane region" description="Helical" evidence="10">
    <location>
        <begin position="31"/>
        <end position="49"/>
    </location>
</feature>
<comment type="subcellular location">
    <subcellularLocation>
        <location evidence="1">Cell membrane</location>
        <topology evidence="1">Multi-pass membrane protein</topology>
    </subcellularLocation>
</comment>
<keyword evidence="3" id="KW-1003">Cell membrane</keyword>
<evidence type="ECO:0000313" key="12">
    <source>
        <dbReference type="EMBL" id="PKZ15992.1"/>
    </source>
</evidence>
<feature type="transmembrane region" description="Helical" evidence="10">
    <location>
        <begin position="312"/>
        <end position="333"/>
    </location>
</feature>
<evidence type="ECO:0000256" key="4">
    <source>
        <dbReference type="ARBA" id="ARBA00022692"/>
    </source>
</evidence>
<feature type="transmembrane region" description="Helical" evidence="10">
    <location>
        <begin position="354"/>
        <end position="377"/>
    </location>
</feature>
<evidence type="ECO:0000256" key="3">
    <source>
        <dbReference type="ARBA" id="ARBA00022475"/>
    </source>
</evidence>
<feature type="transmembrane region" description="Helical" evidence="10">
    <location>
        <begin position="183"/>
        <end position="205"/>
    </location>
</feature>
<dbReference type="GO" id="GO:0015385">
    <property type="term" value="F:sodium:proton antiporter activity"/>
    <property type="evidence" value="ECO:0007669"/>
    <property type="project" value="InterPro"/>
</dbReference>
<name>A0A2I1M783_9BIFI</name>
<dbReference type="InterPro" id="IPR018422">
    <property type="entry name" value="Cation/H_exchanger_CPA1"/>
</dbReference>
<organism evidence="12 13">
    <name type="scientific">Alloscardovia omnicolens</name>
    <dbReference type="NCBI Taxonomy" id="419015"/>
    <lineage>
        <taxon>Bacteria</taxon>
        <taxon>Bacillati</taxon>
        <taxon>Actinomycetota</taxon>
        <taxon>Actinomycetes</taxon>
        <taxon>Bifidobacteriales</taxon>
        <taxon>Bifidobacteriaceae</taxon>
        <taxon>Alloscardovia</taxon>
    </lineage>
</organism>
<dbReference type="GO" id="GO:0098719">
    <property type="term" value="P:sodium ion import across plasma membrane"/>
    <property type="evidence" value="ECO:0007669"/>
    <property type="project" value="TreeGrafter"/>
</dbReference>
<feature type="transmembrane region" description="Helical" evidence="10">
    <location>
        <begin position="392"/>
        <end position="416"/>
    </location>
</feature>
<feature type="transmembrane region" description="Helical" evidence="10">
    <location>
        <begin position="270"/>
        <end position="292"/>
    </location>
</feature>
<keyword evidence="6" id="KW-0915">Sodium</keyword>
<dbReference type="AlphaFoldDB" id="A0A2I1M783"/>
<reference evidence="12 13" key="1">
    <citation type="submission" date="2017-12" db="EMBL/GenBank/DDBJ databases">
        <title>Phylogenetic diversity of female urinary microbiome.</title>
        <authorList>
            <person name="Thomas-White K."/>
            <person name="Wolfe A.J."/>
        </authorList>
    </citation>
    <scope>NUCLEOTIDE SEQUENCE [LARGE SCALE GENOMIC DNA]</scope>
    <source>
        <strain evidence="12 13">UMB0064</strain>
    </source>
</reference>
<feature type="transmembrane region" description="Helical" evidence="10">
    <location>
        <begin position="84"/>
        <end position="103"/>
    </location>
</feature>
<evidence type="ECO:0000256" key="1">
    <source>
        <dbReference type="ARBA" id="ARBA00004651"/>
    </source>
</evidence>
<keyword evidence="5 10" id="KW-1133">Transmembrane helix</keyword>
<sequence>MGSFLLIIQIGIAVVISSLLSPYIPRVSMPLVQIFLGILWFFIPGLPLINLDSEFFLLVFIALLLYFEAMHISRSGLRKNLGITLSLAVGLVLLSIVIAGYTLTFSMAAIPLAAAFALGAALSPTDAVAVAQIGADAQLTERQETVLATESLFNDASGIVSFQFALVTLITGTFSPLKFSLNVLYSFIGGAAVGAVLGIMLNHLIVWLRRMRLETTTNRILIELMFPLLVFWVADDIFEASGVIAVVAAGLVARYHRVGVGEDLAEVNRVSGAVWDVVAFVLNGSVFVLLGIELPLAMRQTIVNDKVNTVGMVLTAMVLCMVLYLVRFFWIAATLRTTKSHETGLRRKMTKERWHSAAVMTFSGAKGTISLILAFSLPSQLDTMTDFPVRTAFLFIAAVYIILSLLIANIIVPILAPAEKDEDGHKFALANLEMLNRTLVAISRIDNPDQHIAIEAVMRSYNARIARQRGKVLTPEELATLHSARIEMRHWQSTWLENYARRNPQYTDACQRLLAPIEYSLTHDGAGWFKHVRTRMYFLRLKTVVWIRVMRAAIRFLWTRTVQVTTRSEDVEYRRSEVTRIQLQLLQDSIHHAFILINYDQVPPVVGSTIVSELRTLIKSLQMPSMAKPGATTFESFPHQFNEVLSQAYAIELETIRTMADKKEITREQARTMRHNVFLMQSDSVA</sequence>
<gene>
    <name evidence="12" type="ORF">CYJ32_00660</name>
</gene>
<dbReference type="GO" id="GO:0005886">
    <property type="term" value="C:plasma membrane"/>
    <property type="evidence" value="ECO:0007669"/>
    <property type="project" value="UniProtKB-SubCell"/>
</dbReference>
<dbReference type="Gene3D" id="6.10.140.1330">
    <property type="match status" value="1"/>
</dbReference>
<evidence type="ECO:0000256" key="2">
    <source>
        <dbReference type="ARBA" id="ARBA00022448"/>
    </source>
</evidence>
<evidence type="ECO:0000256" key="7">
    <source>
        <dbReference type="ARBA" id="ARBA00023065"/>
    </source>
</evidence>
<evidence type="ECO:0000256" key="6">
    <source>
        <dbReference type="ARBA" id="ARBA00023053"/>
    </source>
</evidence>
<evidence type="ECO:0000256" key="10">
    <source>
        <dbReference type="SAM" id="Phobius"/>
    </source>
</evidence>
<feature type="transmembrane region" description="Helical" evidence="10">
    <location>
        <begin position="152"/>
        <end position="171"/>
    </location>
</feature>
<proteinExistence type="predicted"/>
<dbReference type="Proteomes" id="UP000242263">
    <property type="component" value="Unassembled WGS sequence"/>
</dbReference>
<accession>A0A2I1M783</accession>
<dbReference type="GO" id="GO:0015386">
    <property type="term" value="F:potassium:proton antiporter activity"/>
    <property type="evidence" value="ECO:0007669"/>
    <property type="project" value="TreeGrafter"/>
</dbReference>
<keyword evidence="9" id="KW-0739">Sodium transport</keyword>
<feature type="domain" description="Cation/H+ exchanger transmembrane" evidence="11">
    <location>
        <begin position="17"/>
        <end position="415"/>
    </location>
</feature>
<feature type="transmembrane region" description="Helical" evidence="10">
    <location>
        <begin position="55"/>
        <end position="72"/>
    </location>
</feature>
<dbReference type="GO" id="GO:0051453">
    <property type="term" value="P:regulation of intracellular pH"/>
    <property type="evidence" value="ECO:0007669"/>
    <property type="project" value="TreeGrafter"/>
</dbReference>
<dbReference type="RefSeq" id="WP_101541134.1">
    <property type="nucleotide sequence ID" value="NZ_PKGU01000001.1"/>
</dbReference>
<dbReference type="PANTHER" id="PTHR10110">
    <property type="entry name" value="SODIUM/HYDROGEN EXCHANGER"/>
    <property type="match status" value="1"/>
</dbReference>
<evidence type="ECO:0000259" key="11">
    <source>
        <dbReference type="Pfam" id="PF00999"/>
    </source>
</evidence>
<dbReference type="EMBL" id="PKGU01000001">
    <property type="protein sequence ID" value="PKZ15992.1"/>
    <property type="molecule type" value="Genomic_DNA"/>
</dbReference>
<protein>
    <submittedName>
        <fullName evidence="12">Sodium:proton exchanger</fullName>
    </submittedName>
</protein>
<dbReference type="PANTHER" id="PTHR10110:SF86">
    <property type="entry name" value="SODIUM_HYDROGEN EXCHANGER 7"/>
    <property type="match status" value="1"/>
</dbReference>
<evidence type="ECO:0000313" key="13">
    <source>
        <dbReference type="Proteomes" id="UP000242263"/>
    </source>
</evidence>
<feature type="transmembrane region" description="Helical" evidence="10">
    <location>
        <begin position="109"/>
        <end position="131"/>
    </location>
</feature>
<keyword evidence="7" id="KW-0406">Ion transport</keyword>
<keyword evidence="2" id="KW-0813">Transport</keyword>
<evidence type="ECO:0000256" key="9">
    <source>
        <dbReference type="ARBA" id="ARBA00023201"/>
    </source>
</evidence>
<feature type="transmembrane region" description="Helical" evidence="10">
    <location>
        <begin position="6"/>
        <end position="24"/>
    </location>
</feature>
<evidence type="ECO:0000256" key="8">
    <source>
        <dbReference type="ARBA" id="ARBA00023136"/>
    </source>
</evidence>
<dbReference type="InterPro" id="IPR006153">
    <property type="entry name" value="Cation/H_exchanger_TM"/>
</dbReference>
<dbReference type="Pfam" id="PF00999">
    <property type="entry name" value="Na_H_Exchanger"/>
    <property type="match status" value="1"/>
</dbReference>
<keyword evidence="8 10" id="KW-0472">Membrane</keyword>
<keyword evidence="4 10" id="KW-0812">Transmembrane</keyword>
<comment type="caution">
    <text evidence="12">The sequence shown here is derived from an EMBL/GenBank/DDBJ whole genome shotgun (WGS) entry which is preliminary data.</text>
</comment>
<evidence type="ECO:0000256" key="5">
    <source>
        <dbReference type="ARBA" id="ARBA00022989"/>
    </source>
</evidence>